<protein>
    <submittedName>
        <fullName evidence="4">Methyltransferase type 12</fullName>
    </submittedName>
</protein>
<dbReference type="InterPro" id="IPR038576">
    <property type="entry name" value="Methyltransf_Zn-bd_dom_put_sf"/>
</dbReference>
<dbReference type="HOGENOM" id="CLU_038800_1_0_11"/>
<name>Q2J604_FRACC</name>
<keyword evidence="4" id="KW-0489">Methyltransferase</keyword>
<proteinExistence type="predicted"/>
<dbReference type="Pfam" id="PF08421">
    <property type="entry name" value="Methyltransf_13"/>
    <property type="match status" value="1"/>
</dbReference>
<dbReference type="GO" id="GO:0032259">
    <property type="term" value="P:methylation"/>
    <property type="evidence" value="ECO:0007669"/>
    <property type="project" value="UniProtKB-KW"/>
</dbReference>
<dbReference type="EMBL" id="CP000249">
    <property type="protein sequence ID" value="ABD13288.1"/>
    <property type="molecule type" value="Genomic_DNA"/>
</dbReference>
<evidence type="ECO:0000259" key="3">
    <source>
        <dbReference type="Pfam" id="PF08484"/>
    </source>
</evidence>
<dbReference type="InterPro" id="IPR029063">
    <property type="entry name" value="SAM-dependent_MTases_sf"/>
</dbReference>
<reference evidence="4 5" key="1">
    <citation type="journal article" date="2007" name="Genome Res.">
        <title>Genome characteristics of facultatively symbiotic Frankia sp. strains reflect host range and host plant biogeography.</title>
        <authorList>
            <person name="Normand P."/>
            <person name="Lapierre P."/>
            <person name="Tisa L.S."/>
            <person name="Gogarten J.P."/>
            <person name="Alloisio N."/>
            <person name="Bagnarol E."/>
            <person name="Bassi C.A."/>
            <person name="Berry A.M."/>
            <person name="Bickhart D.M."/>
            <person name="Choisne N."/>
            <person name="Couloux A."/>
            <person name="Cournoyer B."/>
            <person name="Cruveiller S."/>
            <person name="Daubin V."/>
            <person name="Demange N."/>
            <person name="Francino M.P."/>
            <person name="Goltsman E."/>
            <person name="Huang Y."/>
            <person name="Kopp O.R."/>
            <person name="Labarre L."/>
            <person name="Lapidus A."/>
            <person name="Lavire C."/>
            <person name="Marechal J."/>
            <person name="Martinez M."/>
            <person name="Mastronunzio J.E."/>
            <person name="Mullin B.C."/>
            <person name="Niemann J."/>
            <person name="Pujic P."/>
            <person name="Rawnsley T."/>
            <person name="Rouy Z."/>
            <person name="Schenowitz C."/>
            <person name="Sellstedt A."/>
            <person name="Tavares F."/>
            <person name="Tomkins J.P."/>
            <person name="Vallenet D."/>
            <person name="Valverde C."/>
            <person name="Wall L.G."/>
            <person name="Wang Y."/>
            <person name="Medigue C."/>
            <person name="Benson D.R."/>
        </authorList>
    </citation>
    <scope>NUCLEOTIDE SEQUENCE [LARGE SCALE GENOMIC DNA]</scope>
    <source>
        <strain evidence="5">DSM 45818 / CECT 9043 / CcI3</strain>
    </source>
</reference>
<feature type="domain" description="Methyltransferase putative zinc binding" evidence="2">
    <location>
        <begin position="40"/>
        <end position="101"/>
    </location>
</feature>
<dbReference type="Gene3D" id="6.20.50.110">
    <property type="entry name" value="Methyltransferase, zinc-binding domain"/>
    <property type="match status" value="1"/>
</dbReference>
<dbReference type="STRING" id="106370.Francci3_3938"/>
<dbReference type="RefSeq" id="WP_011438312.1">
    <property type="nucleotide sequence ID" value="NC_007777.1"/>
</dbReference>
<gene>
    <name evidence="4" type="ordered locus">Francci3_3938</name>
</gene>
<dbReference type="Gene3D" id="3.40.50.720">
    <property type="entry name" value="NAD(P)-binding Rossmann-like Domain"/>
    <property type="match status" value="1"/>
</dbReference>
<dbReference type="Gene3D" id="6.10.250.3100">
    <property type="match status" value="1"/>
</dbReference>
<dbReference type="Proteomes" id="UP000001937">
    <property type="component" value="Chromosome"/>
</dbReference>
<dbReference type="PhylomeDB" id="Q2J604"/>
<evidence type="ECO:0000259" key="2">
    <source>
        <dbReference type="Pfam" id="PF08421"/>
    </source>
</evidence>
<dbReference type="Pfam" id="PF08484">
    <property type="entry name" value="Methyltransf_14"/>
    <property type="match status" value="1"/>
</dbReference>
<dbReference type="GO" id="GO:0008168">
    <property type="term" value="F:methyltransferase activity"/>
    <property type="evidence" value="ECO:0007669"/>
    <property type="project" value="UniProtKB-KW"/>
</dbReference>
<keyword evidence="4" id="KW-0808">Transferase</keyword>
<dbReference type="OrthoDB" id="9815644at2"/>
<dbReference type="InterPro" id="IPR013630">
    <property type="entry name" value="Methyltransf_Zn-bd_dom_put"/>
</dbReference>
<dbReference type="AlphaFoldDB" id="Q2J604"/>
<dbReference type="PANTHER" id="PTHR43861:SF5">
    <property type="entry name" value="BLL5978 PROTEIN"/>
    <property type="match status" value="1"/>
</dbReference>
<dbReference type="Pfam" id="PF13489">
    <property type="entry name" value="Methyltransf_23"/>
    <property type="match status" value="1"/>
</dbReference>
<feature type="compositionally biased region" description="Polar residues" evidence="1">
    <location>
        <begin position="1"/>
        <end position="11"/>
    </location>
</feature>
<dbReference type="CDD" id="cd02440">
    <property type="entry name" value="AdoMet_MTases"/>
    <property type="match status" value="1"/>
</dbReference>
<evidence type="ECO:0000313" key="5">
    <source>
        <dbReference type="Proteomes" id="UP000001937"/>
    </source>
</evidence>
<feature type="domain" description="C-methyltransferase" evidence="3">
    <location>
        <begin position="283"/>
        <end position="439"/>
    </location>
</feature>
<sequence length="444" mass="47346">MSSATPAQRGSGTAEADATQKQATQKQDAPGGIATAVIACRSCGGPAPRLFLSLGSTPIANRLVRADALDATDPSFPLEVGFCEACALVQLTHELPASEIFDEDYPYFSSFSDMLVRHAEKHVIDLIASRNLGPDSLVVEVASNDGYLLKAFVERGIPVLGIEPTPGPAAAAREAGVPTREEFFGAELARQLVAEGRKADVIIANNVMAHVPDLNSFVEGFSILLADGGLVDVENPGVGALLAHTEFDTVYHEHFCYFSTIAVDALMRRHGLALVGVQEFPELHGGTLRWSMQHTATADPAESVAAVLDAERAAGLDTFDRYASFGDDVRAVQDELVALLRSLRADGRTIAAYGAAAKGATLLNSSGIGTDLLDFVVDRNIHKQGRYLPGARLPILDPAVLLERQPDYLLLLAWNVKKEIIAQQAEYAARGGSFIVPVPRPVVL</sequence>
<feature type="compositionally biased region" description="Low complexity" evidence="1">
    <location>
        <begin position="16"/>
        <end position="28"/>
    </location>
</feature>
<dbReference type="SUPFAM" id="SSF53335">
    <property type="entry name" value="S-adenosyl-L-methionine-dependent methyltransferases"/>
    <property type="match status" value="1"/>
</dbReference>
<dbReference type="Gene3D" id="3.40.50.150">
    <property type="entry name" value="Vaccinia Virus protein VP39"/>
    <property type="match status" value="1"/>
</dbReference>
<keyword evidence="5" id="KW-1185">Reference proteome</keyword>
<evidence type="ECO:0000313" key="4">
    <source>
        <dbReference type="EMBL" id="ABD13288.1"/>
    </source>
</evidence>
<accession>Q2J604</accession>
<organism evidence="4 5">
    <name type="scientific">Frankia casuarinae (strain DSM 45818 / CECT 9043 / HFP020203 / CcI3)</name>
    <dbReference type="NCBI Taxonomy" id="106370"/>
    <lineage>
        <taxon>Bacteria</taxon>
        <taxon>Bacillati</taxon>
        <taxon>Actinomycetota</taxon>
        <taxon>Actinomycetes</taxon>
        <taxon>Frankiales</taxon>
        <taxon>Frankiaceae</taxon>
        <taxon>Frankia</taxon>
    </lineage>
</organism>
<dbReference type="InterPro" id="IPR013691">
    <property type="entry name" value="MeTrfase_14"/>
</dbReference>
<dbReference type="PANTHER" id="PTHR43861">
    <property type="entry name" value="TRANS-ACONITATE 2-METHYLTRANSFERASE-RELATED"/>
    <property type="match status" value="1"/>
</dbReference>
<evidence type="ECO:0000256" key="1">
    <source>
        <dbReference type="SAM" id="MobiDB-lite"/>
    </source>
</evidence>
<dbReference type="eggNOG" id="COG2227">
    <property type="taxonomic scope" value="Bacteria"/>
</dbReference>
<dbReference type="KEGG" id="fra:Francci3_3938"/>
<feature type="region of interest" description="Disordered" evidence="1">
    <location>
        <begin position="1"/>
        <end position="28"/>
    </location>
</feature>